<reference evidence="8 9" key="1">
    <citation type="submission" date="2019-04" db="EMBL/GenBank/DDBJ databases">
        <title>Azoarcus rhizosphaerae sp. nov. isolated from rhizosphere of Ficus religiosa.</title>
        <authorList>
            <person name="Lin S.-Y."/>
            <person name="Hameed A."/>
            <person name="Hsu Y.-H."/>
            <person name="Young C.-C."/>
        </authorList>
    </citation>
    <scope>NUCLEOTIDE SEQUENCE [LARGE SCALE GENOMIC DNA]</scope>
    <source>
        <strain evidence="8 9">CC-YHH848</strain>
    </source>
</reference>
<proteinExistence type="predicted"/>
<dbReference type="InterPro" id="IPR003593">
    <property type="entry name" value="AAA+_ATPase"/>
</dbReference>
<evidence type="ECO:0000256" key="5">
    <source>
        <dbReference type="ARBA" id="ARBA00022967"/>
    </source>
</evidence>
<evidence type="ECO:0000256" key="2">
    <source>
        <dbReference type="ARBA" id="ARBA00022475"/>
    </source>
</evidence>
<dbReference type="PANTHER" id="PTHR42794:SF1">
    <property type="entry name" value="HEMIN IMPORT ATP-BINDING PROTEIN HMUV"/>
    <property type="match status" value="1"/>
</dbReference>
<dbReference type="GO" id="GO:0005524">
    <property type="term" value="F:ATP binding"/>
    <property type="evidence" value="ECO:0007669"/>
    <property type="project" value="UniProtKB-KW"/>
</dbReference>
<dbReference type="Pfam" id="PF00005">
    <property type="entry name" value="ABC_tran"/>
    <property type="match status" value="1"/>
</dbReference>
<name>A0A4S4AHA2_9RHOO</name>
<dbReference type="AlphaFoldDB" id="A0A4S4AHA2"/>
<comment type="function">
    <text evidence="6">Part of the ABC transporter complex HmuTUV involved in hemin import. Responsible for energy coupling to the transport system.</text>
</comment>
<evidence type="ECO:0000259" key="7">
    <source>
        <dbReference type="PROSITE" id="PS50893"/>
    </source>
</evidence>
<dbReference type="Gene3D" id="3.40.50.300">
    <property type="entry name" value="P-loop containing nucleotide triphosphate hydrolases"/>
    <property type="match status" value="1"/>
</dbReference>
<sequence length="242" mass="26367">MALIDVRGLDLPPRLAGVSFSLEAGEMLGVIGPNGSGKSTLLHCLAGLLPCRGGIDFDGRPADALPPRQRARSIGLLPQTCDSAWSLSVEDVVALGRLPWDDRDEGAMRLAMQQTGVEAFRHRKVDHLSGGERARVWLARVLAGRPRLLLADEPIASLDLYHQRSVMETLRRYADAGNGVVIAIHDFSLAARYCDRLCLMHGGRLDAFGTPAEVLTENRLTRVFRVPVHVDLAARPPVITTQ</sequence>
<dbReference type="CDD" id="cd03214">
    <property type="entry name" value="ABC_Iron-Siderophores_B12_Hemin"/>
    <property type="match status" value="1"/>
</dbReference>
<dbReference type="Proteomes" id="UP000307956">
    <property type="component" value="Unassembled WGS sequence"/>
</dbReference>
<comment type="caution">
    <text evidence="8">The sequence shown here is derived from an EMBL/GenBank/DDBJ whole genome shotgun (WGS) entry which is preliminary data.</text>
</comment>
<keyword evidence="3" id="KW-0547">Nucleotide-binding</keyword>
<feature type="domain" description="ABC transporter" evidence="7">
    <location>
        <begin position="1"/>
        <end position="227"/>
    </location>
</feature>
<dbReference type="InterPro" id="IPR017871">
    <property type="entry name" value="ABC_transporter-like_CS"/>
</dbReference>
<evidence type="ECO:0000313" key="8">
    <source>
        <dbReference type="EMBL" id="THF58652.1"/>
    </source>
</evidence>
<dbReference type="SUPFAM" id="SSF52540">
    <property type="entry name" value="P-loop containing nucleoside triphosphate hydrolases"/>
    <property type="match status" value="1"/>
</dbReference>
<keyword evidence="5" id="KW-1278">Translocase</keyword>
<keyword evidence="2" id="KW-0472">Membrane</keyword>
<evidence type="ECO:0000256" key="4">
    <source>
        <dbReference type="ARBA" id="ARBA00022840"/>
    </source>
</evidence>
<protein>
    <submittedName>
        <fullName evidence="8">ABC transporter ATP-binding protein</fullName>
    </submittedName>
</protein>
<keyword evidence="4 8" id="KW-0067">ATP-binding</keyword>
<evidence type="ECO:0000256" key="3">
    <source>
        <dbReference type="ARBA" id="ARBA00022741"/>
    </source>
</evidence>
<dbReference type="PROSITE" id="PS00211">
    <property type="entry name" value="ABC_TRANSPORTER_1"/>
    <property type="match status" value="1"/>
</dbReference>
<evidence type="ECO:0000313" key="9">
    <source>
        <dbReference type="Proteomes" id="UP000307956"/>
    </source>
</evidence>
<dbReference type="RefSeq" id="WP_136386166.1">
    <property type="nucleotide sequence ID" value="NZ_SSOD01000015.1"/>
</dbReference>
<dbReference type="SMART" id="SM00382">
    <property type="entry name" value="AAA"/>
    <property type="match status" value="1"/>
</dbReference>
<dbReference type="OrthoDB" id="5296765at2"/>
<dbReference type="PROSITE" id="PS50893">
    <property type="entry name" value="ABC_TRANSPORTER_2"/>
    <property type="match status" value="1"/>
</dbReference>
<dbReference type="InterPro" id="IPR003439">
    <property type="entry name" value="ABC_transporter-like_ATP-bd"/>
</dbReference>
<dbReference type="InterPro" id="IPR027417">
    <property type="entry name" value="P-loop_NTPase"/>
</dbReference>
<dbReference type="GO" id="GO:0016887">
    <property type="term" value="F:ATP hydrolysis activity"/>
    <property type="evidence" value="ECO:0007669"/>
    <property type="project" value="InterPro"/>
</dbReference>
<dbReference type="EMBL" id="SSOD01000015">
    <property type="protein sequence ID" value="THF58652.1"/>
    <property type="molecule type" value="Genomic_DNA"/>
</dbReference>
<keyword evidence="9" id="KW-1185">Reference proteome</keyword>
<evidence type="ECO:0000256" key="6">
    <source>
        <dbReference type="ARBA" id="ARBA00037066"/>
    </source>
</evidence>
<gene>
    <name evidence="8" type="ORF">E6O51_16825</name>
</gene>
<accession>A0A4S4AHA2</accession>
<keyword evidence="2" id="KW-1003">Cell membrane</keyword>
<keyword evidence="1" id="KW-0813">Transport</keyword>
<dbReference type="PANTHER" id="PTHR42794">
    <property type="entry name" value="HEMIN IMPORT ATP-BINDING PROTEIN HMUV"/>
    <property type="match status" value="1"/>
</dbReference>
<evidence type="ECO:0000256" key="1">
    <source>
        <dbReference type="ARBA" id="ARBA00022448"/>
    </source>
</evidence>
<organism evidence="8 9">
    <name type="scientific">Pseudothauera rhizosphaerae</name>
    <dbReference type="NCBI Taxonomy" id="2565932"/>
    <lineage>
        <taxon>Bacteria</taxon>
        <taxon>Pseudomonadati</taxon>
        <taxon>Pseudomonadota</taxon>
        <taxon>Betaproteobacteria</taxon>
        <taxon>Rhodocyclales</taxon>
        <taxon>Zoogloeaceae</taxon>
        <taxon>Pseudothauera</taxon>
    </lineage>
</organism>